<evidence type="ECO:0000256" key="3">
    <source>
        <dbReference type="ARBA" id="ARBA00023235"/>
    </source>
</evidence>
<feature type="domain" description="Alanine racemase C-terminal" evidence="4">
    <location>
        <begin position="244"/>
        <end position="371"/>
    </location>
</feature>
<dbReference type="PROSITE" id="PS00395">
    <property type="entry name" value="ALANINE_RACEMASE"/>
    <property type="match status" value="1"/>
</dbReference>
<evidence type="ECO:0000256" key="2">
    <source>
        <dbReference type="ARBA" id="ARBA00022898"/>
    </source>
</evidence>
<reference evidence="6" key="1">
    <citation type="submission" date="2020-05" db="EMBL/GenBank/DDBJ databases">
        <authorList>
            <person name="Chiriac C."/>
            <person name="Salcher M."/>
            <person name="Ghai R."/>
            <person name="Kavagutti S V."/>
        </authorList>
    </citation>
    <scope>NUCLEOTIDE SEQUENCE</scope>
</reference>
<protein>
    <submittedName>
        <fullName evidence="6">Unannotated protein</fullName>
    </submittedName>
</protein>
<evidence type="ECO:0000259" key="4">
    <source>
        <dbReference type="SMART" id="SM01005"/>
    </source>
</evidence>
<dbReference type="PANTHER" id="PTHR30511:SF0">
    <property type="entry name" value="ALANINE RACEMASE, CATABOLIC-RELATED"/>
    <property type="match status" value="1"/>
</dbReference>
<evidence type="ECO:0000313" key="5">
    <source>
        <dbReference type="EMBL" id="CAB4658428.1"/>
    </source>
</evidence>
<dbReference type="GO" id="GO:0009252">
    <property type="term" value="P:peptidoglycan biosynthetic process"/>
    <property type="evidence" value="ECO:0007669"/>
    <property type="project" value="TreeGrafter"/>
</dbReference>
<dbReference type="AlphaFoldDB" id="A0A6J7ABK9"/>
<dbReference type="GO" id="GO:0030170">
    <property type="term" value="F:pyridoxal phosphate binding"/>
    <property type="evidence" value="ECO:0007669"/>
    <property type="project" value="TreeGrafter"/>
</dbReference>
<dbReference type="CDD" id="cd00430">
    <property type="entry name" value="PLPDE_III_AR"/>
    <property type="match status" value="1"/>
</dbReference>
<dbReference type="FunFam" id="3.20.20.10:FF:000002">
    <property type="entry name" value="Alanine racemase"/>
    <property type="match status" value="1"/>
</dbReference>
<gene>
    <name evidence="5" type="ORF">UFOPK2254_00586</name>
    <name evidence="6" type="ORF">UFOPK3197_00785</name>
    <name evidence="7" type="ORF">UFOPK3707_00483</name>
    <name evidence="8" type="ORF">UFOPK4265_01125</name>
</gene>
<keyword evidence="3" id="KW-0413">Isomerase</keyword>
<dbReference type="PRINTS" id="PR00992">
    <property type="entry name" value="ALARACEMASE"/>
</dbReference>
<organism evidence="6">
    <name type="scientific">freshwater metagenome</name>
    <dbReference type="NCBI Taxonomy" id="449393"/>
    <lineage>
        <taxon>unclassified sequences</taxon>
        <taxon>metagenomes</taxon>
        <taxon>ecological metagenomes</taxon>
    </lineage>
</organism>
<dbReference type="EMBL" id="CAEZWO010000043">
    <property type="protein sequence ID" value="CAB4658428.1"/>
    <property type="molecule type" value="Genomic_DNA"/>
</dbReference>
<evidence type="ECO:0000256" key="1">
    <source>
        <dbReference type="ARBA" id="ARBA00001933"/>
    </source>
</evidence>
<dbReference type="Pfam" id="PF01168">
    <property type="entry name" value="Ala_racemase_N"/>
    <property type="match status" value="1"/>
</dbReference>
<keyword evidence="2" id="KW-0663">Pyridoxal phosphate</keyword>
<name>A0A6J7ABK9_9ZZZZ</name>
<evidence type="ECO:0000313" key="8">
    <source>
        <dbReference type="EMBL" id="CAB5055903.1"/>
    </source>
</evidence>
<dbReference type="GO" id="GO:0008784">
    <property type="term" value="F:alanine racemase activity"/>
    <property type="evidence" value="ECO:0007669"/>
    <property type="project" value="InterPro"/>
</dbReference>
<dbReference type="Gene3D" id="3.20.20.10">
    <property type="entry name" value="Alanine racemase"/>
    <property type="match status" value="1"/>
</dbReference>
<dbReference type="Pfam" id="PF00842">
    <property type="entry name" value="Ala_racemase_C"/>
    <property type="match status" value="1"/>
</dbReference>
<dbReference type="Gene3D" id="2.40.37.10">
    <property type="entry name" value="Lyase, Ornithine Decarboxylase, Chain A, domain 1"/>
    <property type="match status" value="1"/>
</dbReference>
<dbReference type="InterPro" id="IPR011079">
    <property type="entry name" value="Ala_racemase_C"/>
</dbReference>
<dbReference type="InterPro" id="IPR000821">
    <property type="entry name" value="Ala_racemase"/>
</dbReference>
<evidence type="ECO:0000313" key="6">
    <source>
        <dbReference type="EMBL" id="CAB4829639.1"/>
    </source>
</evidence>
<dbReference type="SUPFAM" id="SSF50621">
    <property type="entry name" value="Alanine racemase C-terminal domain-like"/>
    <property type="match status" value="1"/>
</dbReference>
<dbReference type="SMART" id="SM01005">
    <property type="entry name" value="Ala_racemase_C"/>
    <property type="match status" value="1"/>
</dbReference>
<dbReference type="PANTHER" id="PTHR30511">
    <property type="entry name" value="ALANINE RACEMASE"/>
    <property type="match status" value="1"/>
</dbReference>
<comment type="cofactor">
    <cofactor evidence="1">
        <name>pyridoxal 5'-phosphate</name>
        <dbReference type="ChEBI" id="CHEBI:597326"/>
    </cofactor>
</comment>
<proteinExistence type="inferred from homology"/>
<dbReference type="NCBIfam" id="TIGR00492">
    <property type="entry name" value="alr"/>
    <property type="match status" value="1"/>
</dbReference>
<dbReference type="InterPro" id="IPR001608">
    <property type="entry name" value="Ala_racemase_N"/>
</dbReference>
<dbReference type="InterPro" id="IPR009006">
    <property type="entry name" value="Ala_racemase/Decarboxylase_C"/>
</dbReference>
<sequence>MSTNRAEAVVNLSAIASNVRTIKARAGVPVMAVVKADAYGHGLLPVARTAIDAGAQWLGVALLEEALTIRTGGITAPTIAWLVPPGSDFASAISADIDLGVGSLLVFHEISEAGRKLGRKARIHIEVDTGMTRGGFLSEWESFLEVLEKDSESVEVIGIFSHFARADEPGQPQNVVQLKRFTEMADDLNRIGIQPEIHHLSNSAATLVDASSHFDLVRVGIAMYGLTPDLENLGTSQSLGLIPAMTLRAKLNAVKPVLEGTPVGYGAIALTAMDTTVGVVSMGYADGIPRIAQGAGVYMNGRRCPIIGRVSMDQFVVDLGPDTLAVSGDWVTIFGPGTEGEYTADDWGRASLSINYEIVTRIGPRVPRIYEPVTTIGVS</sequence>
<dbReference type="InterPro" id="IPR029066">
    <property type="entry name" value="PLP-binding_barrel"/>
</dbReference>
<dbReference type="EMBL" id="CAFBMY010000056">
    <property type="protein sequence ID" value="CAB4923625.1"/>
    <property type="molecule type" value="Genomic_DNA"/>
</dbReference>
<dbReference type="SUPFAM" id="SSF51419">
    <property type="entry name" value="PLP-binding barrel"/>
    <property type="match status" value="1"/>
</dbReference>
<dbReference type="GO" id="GO:0005829">
    <property type="term" value="C:cytosol"/>
    <property type="evidence" value="ECO:0007669"/>
    <property type="project" value="TreeGrafter"/>
</dbReference>
<dbReference type="EMBL" id="CAFBQK010000172">
    <property type="protein sequence ID" value="CAB5055903.1"/>
    <property type="molecule type" value="Genomic_DNA"/>
</dbReference>
<dbReference type="EMBL" id="CAFABI010000079">
    <property type="protein sequence ID" value="CAB4829639.1"/>
    <property type="molecule type" value="Genomic_DNA"/>
</dbReference>
<dbReference type="InterPro" id="IPR020622">
    <property type="entry name" value="Ala_racemase_pyridoxalP-BS"/>
</dbReference>
<dbReference type="GO" id="GO:0030632">
    <property type="term" value="P:D-alanine biosynthetic process"/>
    <property type="evidence" value="ECO:0007669"/>
    <property type="project" value="TreeGrafter"/>
</dbReference>
<dbReference type="HAMAP" id="MF_01201">
    <property type="entry name" value="Ala_racemase"/>
    <property type="match status" value="1"/>
</dbReference>
<evidence type="ECO:0000313" key="7">
    <source>
        <dbReference type="EMBL" id="CAB4923625.1"/>
    </source>
</evidence>
<accession>A0A6J7ABK9</accession>